<dbReference type="AlphaFoldDB" id="A0A9D1WQW4"/>
<name>A0A9D1WQW4_9FIRM</name>
<protein>
    <submittedName>
        <fullName evidence="1">Uncharacterized protein</fullName>
    </submittedName>
</protein>
<comment type="caution">
    <text evidence="1">The sequence shown here is derived from an EMBL/GenBank/DDBJ whole genome shotgun (WGS) entry which is preliminary data.</text>
</comment>
<dbReference type="EMBL" id="DXES01000111">
    <property type="protein sequence ID" value="HIX65574.1"/>
    <property type="molecule type" value="Genomic_DNA"/>
</dbReference>
<gene>
    <name evidence="1" type="ORF">H9736_04925</name>
</gene>
<evidence type="ECO:0000313" key="2">
    <source>
        <dbReference type="Proteomes" id="UP000886800"/>
    </source>
</evidence>
<reference evidence="1" key="1">
    <citation type="journal article" date="2021" name="PeerJ">
        <title>Extensive microbial diversity within the chicken gut microbiome revealed by metagenomics and culture.</title>
        <authorList>
            <person name="Gilroy R."/>
            <person name="Ravi A."/>
            <person name="Getino M."/>
            <person name="Pursley I."/>
            <person name="Horton D.L."/>
            <person name="Alikhan N.F."/>
            <person name="Baker D."/>
            <person name="Gharbi K."/>
            <person name="Hall N."/>
            <person name="Watson M."/>
            <person name="Adriaenssens E.M."/>
            <person name="Foster-Nyarko E."/>
            <person name="Jarju S."/>
            <person name="Secka A."/>
            <person name="Antonio M."/>
            <person name="Oren A."/>
            <person name="Chaudhuri R.R."/>
            <person name="La Ragione R."/>
            <person name="Hildebrand F."/>
            <person name="Pallen M.J."/>
        </authorList>
    </citation>
    <scope>NUCLEOTIDE SEQUENCE</scope>
    <source>
        <strain evidence="1">CHK188-5543</strain>
    </source>
</reference>
<dbReference type="Proteomes" id="UP000886800">
    <property type="component" value="Unassembled WGS sequence"/>
</dbReference>
<reference evidence="1" key="2">
    <citation type="submission" date="2021-04" db="EMBL/GenBank/DDBJ databases">
        <authorList>
            <person name="Gilroy R."/>
        </authorList>
    </citation>
    <scope>NUCLEOTIDE SEQUENCE</scope>
    <source>
        <strain evidence="1">CHK188-5543</strain>
    </source>
</reference>
<sequence length="196" mass="20411">MMRDYLLTSCFLRPCVENLLGQLGLPAALWTLPTLAGGAGAAAAAHPPADCGRILAPEGAALLGEEPVAAPVPLVLPRVHNGAALLLGDGAKYRQLYGQGVLGWMLPGWERPVVFGPAGDCRCLGLLVDTQLGLPDGELAARAAARRQGWDLLLLEADYRLLAGFLTGELPASQLVAAAPGQPLARSYDRSLLMAG</sequence>
<evidence type="ECO:0000313" key="1">
    <source>
        <dbReference type="EMBL" id="HIX65574.1"/>
    </source>
</evidence>
<organism evidence="1 2">
    <name type="scientific">Candidatus Anaerotruncus excrementipullorum</name>
    <dbReference type="NCBI Taxonomy" id="2838465"/>
    <lineage>
        <taxon>Bacteria</taxon>
        <taxon>Bacillati</taxon>
        <taxon>Bacillota</taxon>
        <taxon>Clostridia</taxon>
        <taxon>Eubacteriales</taxon>
        <taxon>Oscillospiraceae</taxon>
        <taxon>Anaerotruncus</taxon>
    </lineage>
</organism>
<accession>A0A9D1WQW4</accession>
<proteinExistence type="predicted"/>